<accession>A0A2P5BTG7</accession>
<comment type="caution">
    <text evidence="1">The sequence shown here is derived from an EMBL/GenBank/DDBJ whole genome shotgun (WGS) entry which is preliminary data.</text>
</comment>
<reference evidence="2" key="1">
    <citation type="submission" date="2016-06" db="EMBL/GenBank/DDBJ databases">
        <title>Parallel loss of symbiosis genes in relatives of nitrogen-fixing non-legume Parasponia.</title>
        <authorList>
            <person name="Van Velzen R."/>
            <person name="Holmer R."/>
            <person name="Bu F."/>
            <person name="Rutten L."/>
            <person name="Van Zeijl A."/>
            <person name="Liu W."/>
            <person name="Santuari L."/>
            <person name="Cao Q."/>
            <person name="Sharma T."/>
            <person name="Shen D."/>
            <person name="Roswanjaya Y."/>
            <person name="Wardhani T."/>
            <person name="Kalhor M.S."/>
            <person name="Jansen J."/>
            <person name="Van den Hoogen J."/>
            <person name="Gungor B."/>
            <person name="Hartog M."/>
            <person name="Hontelez J."/>
            <person name="Verver J."/>
            <person name="Yang W.-C."/>
            <person name="Schijlen E."/>
            <person name="Repin R."/>
            <person name="Schilthuizen M."/>
            <person name="Schranz E."/>
            <person name="Heidstra R."/>
            <person name="Miyata K."/>
            <person name="Fedorova E."/>
            <person name="Kohlen W."/>
            <person name="Bisseling T."/>
            <person name="Smit S."/>
            <person name="Geurts R."/>
        </authorList>
    </citation>
    <scope>NUCLEOTIDE SEQUENCE [LARGE SCALE GENOMIC DNA]</scope>
    <source>
        <strain evidence="2">cv. WU1-14</strain>
    </source>
</reference>
<organism evidence="1 2">
    <name type="scientific">Parasponia andersonii</name>
    <name type="common">Sponia andersonii</name>
    <dbReference type="NCBI Taxonomy" id="3476"/>
    <lineage>
        <taxon>Eukaryota</taxon>
        <taxon>Viridiplantae</taxon>
        <taxon>Streptophyta</taxon>
        <taxon>Embryophyta</taxon>
        <taxon>Tracheophyta</taxon>
        <taxon>Spermatophyta</taxon>
        <taxon>Magnoliopsida</taxon>
        <taxon>eudicotyledons</taxon>
        <taxon>Gunneridae</taxon>
        <taxon>Pentapetalae</taxon>
        <taxon>rosids</taxon>
        <taxon>fabids</taxon>
        <taxon>Rosales</taxon>
        <taxon>Cannabaceae</taxon>
        <taxon>Parasponia</taxon>
    </lineage>
</organism>
<proteinExistence type="predicted"/>
<dbReference type="AlphaFoldDB" id="A0A2P5BTG7"/>
<gene>
    <name evidence="1" type="ORF">PanWU01x14_211700</name>
</gene>
<evidence type="ECO:0000313" key="2">
    <source>
        <dbReference type="Proteomes" id="UP000237105"/>
    </source>
</evidence>
<sequence>LGTRGSYEFNTMMAYNLRASVWPRVIFQIQKGFSSIFEVFPGIKAYPEGKMTYPLVYELFLKPWDITSDRMISHWVLRHGLGSLGAYLGLLGWPRVSEFPSSLVLGLLLG</sequence>
<feature type="non-terminal residue" evidence="1">
    <location>
        <position position="1"/>
    </location>
</feature>
<protein>
    <submittedName>
        <fullName evidence="1">Uncharacterized protein</fullName>
    </submittedName>
</protein>
<name>A0A2P5BTG7_PARAD</name>
<evidence type="ECO:0000313" key="1">
    <source>
        <dbReference type="EMBL" id="PON52055.1"/>
    </source>
</evidence>
<dbReference type="EMBL" id="JXTB01000225">
    <property type="protein sequence ID" value="PON52055.1"/>
    <property type="molecule type" value="Genomic_DNA"/>
</dbReference>
<keyword evidence="2" id="KW-1185">Reference proteome</keyword>
<dbReference type="Proteomes" id="UP000237105">
    <property type="component" value="Unassembled WGS sequence"/>
</dbReference>